<dbReference type="PANTHER" id="PTHR31552">
    <property type="entry name" value="SERPENTINE RECEPTOR CLASS GAMMA"/>
    <property type="match status" value="1"/>
</dbReference>
<dbReference type="PANTHER" id="PTHR31552:SF31">
    <property type="entry name" value="SERPENTINE RECEPTOR CLASS GAMMA"/>
    <property type="match status" value="1"/>
</dbReference>
<gene>
    <name evidence="2" type="ORF">PFISCL1PPCAC_26675</name>
</gene>
<evidence type="ECO:0000256" key="1">
    <source>
        <dbReference type="SAM" id="Phobius"/>
    </source>
</evidence>
<keyword evidence="3" id="KW-1185">Reference proteome</keyword>
<proteinExistence type="predicted"/>
<dbReference type="Proteomes" id="UP001432322">
    <property type="component" value="Unassembled WGS sequence"/>
</dbReference>
<evidence type="ECO:0000313" key="3">
    <source>
        <dbReference type="Proteomes" id="UP001432322"/>
    </source>
</evidence>
<keyword evidence="1" id="KW-1133">Transmembrane helix</keyword>
<evidence type="ECO:0008006" key="4">
    <source>
        <dbReference type="Google" id="ProtNLM"/>
    </source>
</evidence>
<reference evidence="2" key="1">
    <citation type="submission" date="2023-10" db="EMBL/GenBank/DDBJ databases">
        <title>Genome assembly of Pristionchus species.</title>
        <authorList>
            <person name="Yoshida K."/>
            <person name="Sommer R.J."/>
        </authorList>
    </citation>
    <scope>NUCLEOTIDE SEQUENCE</scope>
    <source>
        <strain evidence="2">RS5133</strain>
    </source>
</reference>
<accession>A0AAV5WXE6</accession>
<feature type="non-terminal residue" evidence="2">
    <location>
        <position position="1"/>
    </location>
</feature>
<sequence>ELFVDCIFLSVYIFLLIRIRTATESYFKSQFFTFFMITGVYNVISVVAYHFTTKFHYTETLWTVHLFKLCYALNAIGAAGSTVGKTYITIHRYCTLRDAAMVENV</sequence>
<dbReference type="EMBL" id="BTSY01000007">
    <property type="protein sequence ID" value="GMT35378.1"/>
    <property type="molecule type" value="Genomic_DNA"/>
</dbReference>
<keyword evidence="1" id="KW-0472">Membrane</keyword>
<feature type="transmembrane region" description="Helical" evidence="1">
    <location>
        <begin position="31"/>
        <end position="51"/>
    </location>
</feature>
<name>A0AAV5WXE6_9BILA</name>
<comment type="caution">
    <text evidence="2">The sequence shown here is derived from an EMBL/GenBank/DDBJ whole genome shotgun (WGS) entry which is preliminary data.</text>
</comment>
<keyword evidence="1" id="KW-0812">Transmembrane</keyword>
<organism evidence="2 3">
    <name type="scientific">Pristionchus fissidentatus</name>
    <dbReference type="NCBI Taxonomy" id="1538716"/>
    <lineage>
        <taxon>Eukaryota</taxon>
        <taxon>Metazoa</taxon>
        <taxon>Ecdysozoa</taxon>
        <taxon>Nematoda</taxon>
        <taxon>Chromadorea</taxon>
        <taxon>Rhabditida</taxon>
        <taxon>Rhabditina</taxon>
        <taxon>Diplogasteromorpha</taxon>
        <taxon>Diplogasteroidea</taxon>
        <taxon>Neodiplogasteridae</taxon>
        <taxon>Pristionchus</taxon>
    </lineage>
</organism>
<evidence type="ECO:0000313" key="2">
    <source>
        <dbReference type="EMBL" id="GMT35378.1"/>
    </source>
</evidence>
<dbReference type="AlphaFoldDB" id="A0AAV5WXE6"/>
<protein>
    <recommendedName>
        <fullName evidence="4">G protein-coupled receptor</fullName>
    </recommendedName>
</protein>